<proteinExistence type="predicted"/>
<keyword evidence="2" id="KW-1185">Reference proteome</keyword>
<dbReference type="PROSITE" id="PS51257">
    <property type="entry name" value="PROKAR_LIPOPROTEIN"/>
    <property type="match status" value="1"/>
</dbReference>
<organism evidence="1 2">
    <name type="scientific">Epilithonimonas lactis</name>
    <dbReference type="NCBI Taxonomy" id="421072"/>
    <lineage>
        <taxon>Bacteria</taxon>
        <taxon>Pseudomonadati</taxon>
        <taxon>Bacteroidota</taxon>
        <taxon>Flavobacteriia</taxon>
        <taxon>Flavobacteriales</taxon>
        <taxon>Weeksellaceae</taxon>
        <taxon>Chryseobacterium group</taxon>
        <taxon>Epilithonimonas</taxon>
    </lineage>
</organism>
<sequence>MNNSLLRIKVQLIISVLFVFSCGEAGKQKVIKKVSDTATTVQKVDAVQTSLKNLPKKEIQNSPKNRVEGKTYVGQLSQSCALTSNGAYYVYMLLQLKFDHDHVTVTNLRVASSLRIINEKNYTYQINGNQILIDGLEDFKSFKIKNDKLIGTNRSDSTIEFLTGKGSFFDR</sequence>
<evidence type="ECO:0008006" key="3">
    <source>
        <dbReference type="Google" id="ProtNLM"/>
    </source>
</evidence>
<reference evidence="1 2" key="1">
    <citation type="submission" date="2014-07" db="EMBL/GenBank/DDBJ databases">
        <title>Epilithonimonas lactis LMG 22401 Genome.</title>
        <authorList>
            <person name="Pipes S.E."/>
            <person name="Stropko S.J."/>
        </authorList>
    </citation>
    <scope>NUCLEOTIDE SEQUENCE [LARGE SCALE GENOMIC DNA]</scope>
    <source>
        <strain evidence="1 2">LMG 24401</strain>
    </source>
</reference>
<accession>A0A085BJ56</accession>
<comment type="caution">
    <text evidence="1">The sequence shown here is derived from an EMBL/GenBank/DDBJ whole genome shotgun (WGS) entry which is preliminary data.</text>
</comment>
<dbReference type="RefSeq" id="WP_034974387.1">
    <property type="nucleotide sequence ID" value="NZ_FOFI01000004.1"/>
</dbReference>
<protein>
    <recommendedName>
        <fullName evidence="3">Lipoprotein</fullName>
    </recommendedName>
</protein>
<gene>
    <name evidence="1" type="ORF">IO89_05415</name>
</gene>
<dbReference type="Proteomes" id="UP000028623">
    <property type="component" value="Unassembled WGS sequence"/>
</dbReference>
<name>A0A085BJ56_9FLAO</name>
<dbReference type="EMBL" id="JPLY01000002">
    <property type="protein sequence ID" value="KFC22501.1"/>
    <property type="molecule type" value="Genomic_DNA"/>
</dbReference>
<evidence type="ECO:0000313" key="1">
    <source>
        <dbReference type="EMBL" id="KFC22501.1"/>
    </source>
</evidence>
<evidence type="ECO:0000313" key="2">
    <source>
        <dbReference type="Proteomes" id="UP000028623"/>
    </source>
</evidence>
<dbReference type="AlphaFoldDB" id="A0A085BJ56"/>